<gene>
    <name evidence="2" type="ORF">CCACVL1_28788</name>
</gene>
<dbReference type="Proteomes" id="UP000188268">
    <property type="component" value="Unassembled WGS sequence"/>
</dbReference>
<dbReference type="EMBL" id="AWWV01015247">
    <property type="protein sequence ID" value="OMO53229.1"/>
    <property type="molecule type" value="Genomic_DNA"/>
</dbReference>
<sequence length="25" mass="2637">MEALKVALGENNKAPAEADRPNVAK</sequence>
<organism evidence="2 3">
    <name type="scientific">Corchorus capsularis</name>
    <name type="common">Jute</name>
    <dbReference type="NCBI Taxonomy" id="210143"/>
    <lineage>
        <taxon>Eukaryota</taxon>
        <taxon>Viridiplantae</taxon>
        <taxon>Streptophyta</taxon>
        <taxon>Embryophyta</taxon>
        <taxon>Tracheophyta</taxon>
        <taxon>Spermatophyta</taxon>
        <taxon>Magnoliopsida</taxon>
        <taxon>eudicotyledons</taxon>
        <taxon>Gunneridae</taxon>
        <taxon>Pentapetalae</taxon>
        <taxon>rosids</taxon>
        <taxon>malvids</taxon>
        <taxon>Malvales</taxon>
        <taxon>Malvaceae</taxon>
        <taxon>Grewioideae</taxon>
        <taxon>Apeibeae</taxon>
        <taxon>Corchorus</taxon>
    </lineage>
</organism>
<evidence type="ECO:0000313" key="2">
    <source>
        <dbReference type="EMBL" id="OMO53229.1"/>
    </source>
</evidence>
<evidence type="ECO:0000313" key="3">
    <source>
        <dbReference type="Proteomes" id="UP000188268"/>
    </source>
</evidence>
<accession>A0A1R3G572</accession>
<evidence type="ECO:0000256" key="1">
    <source>
        <dbReference type="SAM" id="MobiDB-lite"/>
    </source>
</evidence>
<protein>
    <submittedName>
        <fullName evidence="2">Uncharacterized protein</fullName>
    </submittedName>
</protein>
<feature type="compositionally biased region" description="Basic and acidic residues" evidence="1">
    <location>
        <begin position="16"/>
        <end position="25"/>
    </location>
</feature>
<name>A0A1R3G572_COCAP</name>
<dbReference type="AlphaFoldDB" id="A0A1R3G572"/>
<feature type="region of interest" description="Disordered" evidence="1">
    <location>
        <begin position="1"/>
        <end position="25"/>
    </location>
</feature>
<keyword evidence="3" id="KW-1185">Reference proteome</keyword>
<proteinExistence type="predicted"/>
<comment type="caution">
    <text evidence="2">The sequence shown here is derived from an EMBL/GenBank/DDBJ whole genome shotgun (WGS) entry which is preliminary data.</text>
</comment>
<dbReference type="Gramene" id="OMO53229">
    <property type="protein sequence ID" value="OMO53229"/>
    <property type="gene ID" value="CCACVL1_28788"/>
</dbReference>
<reference evidence="2 3" key="1">
    <citation type="submission" date="2013-09" db="EMBL/GenBank/DDBJ databases">
        <title>Corchorus capsularis genome sequencing.</title>
        <authorList>
            <person name="Alam M."/>
            <person name="Haque M.S."/>
            <person name="Islam M.S."/>
            <person name="Emdad E.M."/>
            <person name="Islam M.M."/>
            <person name="Ahmed B."/>
            <person name="Halim A."/>
            <person name="Hossen Q.M.M."/>
            <person name="Hossain M.Z."/>
            <person name="Ahmed R."/>
            <person name="Khan M.M."/>
            <person name="Islam R."/>
            <person name="Rashid M.M."/>
            <person name="Khan S.A."/>
            <person name="Rahman M.S."/>
            <person name="Alam M."/>
        </authorList>
    </citation>
    <scope>NUCLEOTIDE SEQUENCE [LARGE SCALE GENOMIC DNA]</scope>
    <source>
        <strain evidence="3">cv. CVL-1</strain>
        <tissue evidence="2">Whole seedling</tissue>
    </source>
</reference>